<proteinExistence type="inferred from homology"/>
<evidence type="ECO:0000259" key="5">
    <source>
        <dbReference type="PROSITE" id="PS00623"/>
    </source>
</evidence>
<dbReference type="InterPro" id="IPR015920">
    <property type="entry name" value="Cellobiose_DH-like_cyt"/>
</dbReference>
<accession>A0A6A6SUT7</accession>
<dbReference type="AlphaFoldDB" id="A0A6A6SUT7"/>
<dbReference type="InterPro" id="IPR053208">
    <property type="entry name" value="GMC_Oxidoreductase_CD"/>
</dbReference>
<evidence type="ECO:0000256" key="2">
    <source>
        <dbReference type="RuleBase" id="RU003968"/>
    </source>
</evidence>
<feature type="region of interest" description="Disordered" evidence="3">
    <location>
        <begin position="789"/>
        <end position="808"/>
    </location>
</feature>
<evidence type="ECO:0000313" key="8">
    <source>
        <dbReference type="Proteomes" id="UP000799324"/>
    </source>
</evidence>
<dbReference type="EMBL" id="MU004428">
    <property type="protein sequence ID" value="KAF2651332.1"/>
    <property type="molecule type" value="Genomic_DNA"/>
</dbReference>
<feature type="domain" description="Glucose-methanol-choline oxidoreductase N-terminal" evidence="5">
    <location>
        <begin position="324"/>
        <end position="347"/>
    </location>
</feature>
<evidence type="ECO:0000256" key="3">
    <source>
        <dbReference type="SAM" id="MobiDB-lite"/>
    </source>
</evidence>
<dbReference type="SUPFAM" id="SSF49344">
    <property type="entry name" value="CBD9-like"/>
    <property type="match status" value="1"/>
</dbReference>
<name>A0A6A6SUT7_9PLEO</name>
<dbReference type="InterPro" id="IPR000172">
    <property type="entry name" value="GMC_OxRdtase_N"/>
</dbReference>
<sequence>MASRRILSSLFLAASWVGAQAQTTANYTDAATGIKFLQVTQDNGHAFGVVLPETTTGSDFIGQISAPLSEGWAGVSLTSSMTAGLLVVAWPNGDEVVAALRKASGYSNPAVYSGDAVLKPITTGISNNGSSFTYTFLCSGCLDGKTSFASDATSGPIGWAMSDDAPTTPSSPSSAMTAHTGTGGQGIGVYTFSQARSADYDTWAALASDATSGNGTGAGNSTTPSNSTLPTTGNVTATISNVTYDYIVVGGGGSGIIAAQRLVETGKSVLLLERGKASYYPSGGDLTVSWNDTVSIYEVPAMYNWLTDVQGNDALCSDTPEMAGCILGGGTAVNGLAFIRPPTWDFDDKWPQGWKWSDVEASAERWYERNPGTLIPSADGKYYDYGVYDNLSKNLLAGGWNSTNTNESPDDKEKTFSYAAVNVLNGKRAGPVATYLPLAMAETNFKLMLNTMVLRAVRTNSTITGVEVQLEDASRMIINVNQGGKVILASGAMSSPRILFRSGIGPSEQINKVKAGTTSITLPDESAWINSPVGFVKDHTNLGVSFKVTTGMKIMSESDYVTPNQENIDLWDKASGPLTESSIMRLNSYNKVTVNNQTLIVQTHNYATTNDTINTLFVLTHGTTSSGTLGIDADGNTLWESSPYLQTDTDKRALAMVIDMWLEMSRRSNSTLEYVGSANDTGADIVANVATSAGCHMTGTTIMGTDDGSQGGSSVVDTNGLVYGTDNLFVIDAGMHADVPTGNTQAIVGVVAEHVVQKIIALGSGSSSGNATAPATGLDVSTAVPSGTAFSIQPSDTGVPAQPSQSQADPASFSFGGYSAASTLLTVSRTSAAAEATSIASVASDAAATLVSQVATAVESAVLTSVIPTALPTAGANVTGPLPEQPLPEGFTLKDLMDWIAYIMRNFGKGRGGHQGHRS</sequence>
<evidence type="ECO:0000256" key="4">
    <source>
        <dbReference type="SAM" id="SignalP"/>
    </source>
</evidence>
<dbReference type="Gene3D" id="3.50.50.60">
    <property type="entry name" value="FAD/NAD(P)-binding domain"/>
    <property type="match status" value="1"/>
</dbReference>
<keyword evidence="2" id="KW-0274">FAD</keyword>
<protein>
    <recommendedName>
        <fullName evidence="5 6">Glucose-methanol-choline oxidoreductase N-terminal domain-containing protein</fullName>
    </recommendedName>
</protein>
<dbReference type="PROSITE" id="PS00623">
    <property type="entry name" value="GMC_OXRED_1"/>
    <property type="match status" value="1"/>
</dbReference>
<dbReference type="PANTHER" id="PTHR47190">
    <property type="entry name" value="DEHYDROGENASE, PUTATIVE-RELATED"/>
    <property type="match status" value="1"/>
</dbReference>
<feature type="chain" id="PRO_5025491175" description="Glucose-methanol-choline oxidoreductase N-terminal domain-containing protein" evidence="4">
    <location>
        <begin position="22"/>
        <end position="919"/>
    </location>
</feature>
<dbReference type="GO" id="GO:0050660">
    <property type="term" value="F:flavin adenine dinucleotide binding"/>
    <property type="evidence" value="ECO:0007669"/>
    <property type="project" value="InterPro"/>
</dbReference>
<dbReference type="CDD" id="cd09630">
    <property type="entry name" value="CDH_like_cytochrome"/>
    <property type="match status" value="1"/>
</dbReference>
<dbReference type="Gene3D" id="2.60.40.1210">
    <property type="entry name" value="Cellobiose dehydrogenase, cytochrome domain"/>
    <property type="match status" value="1"/>
</dbReference>
<dbReference type="Pfam" id="PF00732">
    <property type="entry name" value="GMC_oxred_N"/>
    <property type="match status" value="1"/>
</dbReference>
<dbReference type="Proteomes" id="UP000799324">
    <property type="component" value="Unassembled WGS sequence"/>
</dbReference>
<evidence type="ECO:0000313" key="7">
    <source>
        <dbReference type="EMBL" id="KAF2651332.1"/>
    </source>
</evidence>
<comment type="similarity">
    <text evidence="1 2">Belongs to the GMC oxidoreductase family.</text>
</comment>
<dbReference type="InterPro" id="IPR036188">
    <property type="entry name" value="FAD/NAD-bd_sf"/>
</dbReference>
<evidence type="ECO:0000256" key="1">
    <source>
        <dbReference type="ARBA" id="ARBA00010790"/>
    </source>
</evidence>
<dbReference type="PROSITE" id="PS00624">
    <property type="entry name" value="GMC_OXRED_2"/>
    <property type="match status" value="1"/>
</dbReference>
<feature type="domain" description="Glucose-methanol-choline oxidoreductase N-terminal" evidence="6">
    <location>
        <begin position="491"/>
        <end position="505"/>
    </location>
</feature>
<dbReference type="GO" id="GO:0016614">
    <property type="term" value="F:oxidoreductase activity, acting on CH-OH group of donors"/>
    <property type="evidence" value="ECO:0007669"/>
    <property type="project" value="InterPro"/>
</dbReference>
<evidence type="ECO:0000259" key="6">
    <source>
        <dbReference type="PROSITE" id="PS00624"/>
    </source>
</evidence>
<keyword evidence="2" id="KW-0285">Flavoprotein</keyword>
<keyword evidence="4" id="KW-0732">Signal</keyword>
<dbReference type="Pfam" id="PF16010">
    <property type="entry name" value="CDH-cyt"/>
    <property type="match status" value="1"/>
</dbReference>
<dbReference type="Pfam" id="PF05199">
    <property type="entry name" value="GMC_oxred_C"/>
    <property type="match status" value="1"/>
</dbReference>
<keyword evidence="8" id="KW-1185">Reference proteome</keyword>
<feature type="signal peptide" evidence="4">
    <location>
        <begin position="1"/>
        <end position="21"/>
    </location>
</feature>
<dbReference type="SUPFAM" id="SSF54373">
    <property type="entry name" value="FAD-linked reductases, C-terminal domain"/>
    <property type="match status" value="1"/>
</dbReference>
<dbReference type="SUPFAM" id="SSF51905">
    <property type="entry name" value="FAD/NAD(P)-binding domain"/>
    <property type="match status" value="1"/>
</dbReference>
<dbReference type="OrthoDB" id="413885at2759"/>
<dbReference type="InterPro" id="IPR007867">
    <property type="entry name" value="GMC_OxRtase_C"/>
</dbReference>
<dbReference type="Gene3D" id="3.30.410.10">
    <property type="entry name" value="Cholesterol Oxidase, domain 2"/>
    <property type="match status" value="1"/>
</dbReference>
<gene>
    <name evidence="7" type="ORF">K491DRAFT_682223</name>
</gene>
<reference evidence="7" key="1">
    <citation type="journal article" date="2020" name="Stud. Mycol.">
        <title>101 Dothideomycetes genomes: a test case for predicting lifestyles and emergence of pathogens.</title>
        <authorList>
            <person name="Haridas S."/>
            <person name="Albert R."/>
            <person name="Binder M."/>
            <person name="Bloem J."/>
            <person name="Labutti K."/>
            <person name="Salamov A."/>
            <person name="Andreopoulos B."/>
            <person name="Baker S."/>
            <person name="Barry K."/>
            <person name="Bills G."/>
            <person name="Bluhm B."/>
            <person name="Cannon C."/>
            <person name="Castanera R."/>
            <person name="Culley D."/>
            <person name="Daum C."/>
            <person name="Ezra D."/>
            <person name="Gonzalez J."/>
            <person name="Henrissat B."/>
            <person name="Kuo A."/>
            <person name="Liang C."/>
            <person name="Lipzen A."/>
            <person name="Lutzoni F."/>
            <person name="Magnuson J."/>
            <person name="Mondo S."/>
            <person name="Nolan M."/>
            <person name="Ohm R."/>
            <person name="Pangilinan J."/>
            <person name="Park H.-J."/>
            <person name="Ramirez L."/>
            <person name="Alfaro M."/>
            <person name="Sun H."/>
            <person name="Tritt A."/>
            <person name="Yoshinaga Y."/>
            <person name="Zwiers L.-H."/>
            <person name="Turgeon B."/>
            <person name="Goodwin S."/>
            <person name="Spatafora J."/>
            <person name="Crous P."/>
            <person name="Grigoriev I."/>
        </authorList>
    </citation>
    <scope>NUCLEOTIDE SEQUENCE</scope>
    <source>
        <strain evidence="7">CBS 122681</strain>
    </source>
</reference>
<organism evidence="7 8">
    <name type="scientific">Lophiostoma macrostomum CBS 122681</name>
    <dbReference type="NCBI Taxonomy" id="1314788"/>
    <lineage>
        <taxon>Eukaryota</taxon>
        <taxon>Fungi</taxon>
        <taxon>Dikarya</taxon>
        <taxon>Ascomycota</taxon>
        <taxon>Pezizomycotina</taxon>
        <taxon>Dothideomycetes</taxon>
        <taxon>Pleosporomycetidae</taxon>
        <taxon>Pleosporales</taxon>
        <taxon>Lophiostomataceae</taxon>
        <taxon>Lophiostoma</taxon>
    </lineage>
</organism>
<dbReference type="PANTHER" id="PTHR47190:SF4">
    <property type="entry name" value="DEHYDROGENASE, PUTATIVE-RELATED"/>
    <property type="match status" value="1"/>
</dbReference>